<reference evidence="2" key="1">
    <citation type="submission" date="2019-08" db="EMBL/GenBank/DDBJ databases">
        <authorList>
            <person name="Kucharzyk K."/>
            <person name="Murdoch R.W."/>
            <person name="Higgins S."/>
            <person name="Loffler F."/>
        </authorList>
    </citation>
    <scope>NUCLEOTIDE SEQUENCE</scope>
</reference>
<dbReference type="AlphaFoldDB" id="A0A645CNM3"/>
<keyword evidence="1" id="KW-0472">Membrane</keyword>
<organism evidence="2">
    <name type="scientific">bioreactor metagenome</name>
    <dbReference type="NCBI Taxonomy" id="1076179"/>
    <lineage>
        <taxon>unclassified sequences</taxon>
        <taxon>metagenomes</taxon>
        <taxon>ecological metagenomes</taxon>
    </lineage>
</organism>
<keyword evidence="1" id="KW-1133">Transmembrane helix</keyword>
<proteinExistence type="predicted"/>
<sequence>MVTSNIVGNIDNCNISVDKRVNSNINTANDIFIASIKSNKNVGNGIIIIKTIPMIPNPTITSNRFLKSNFSIYCNLFINYLYLFLIL</sequence>
<name>A0A645CNM3_9ZZZZ</name>
<evidence type="ECO:0000313" key="2">
    <source>
        <dbReference type="EMBL" id="MPM78372.1"/>
    </source>
</evidence>
<protein>
    <submittedName>
        <fullName evidence="2">Uncharacterized protein</fullName>
    </submittedName>
</protein>
<evidence type="ECO:0000256" key="1">
    <source>
        <dbReference type="SAM" id="Phobius"/>
    </source>
</evidence>
<accession>A0A645CNM3</accession>
<comment type="caution">
    <text evidence="2">The sequence shown here is derived from an EMBL/GenBank/DDBJ whole genome shotgun (WGS) entry which is preliminary data.</text>
</comment>
<keyword evidence="1" id="KW-0812">Transmembrane</keyword>
<dbReference type="EMBL" id="VSSQ01028594">
    <property type="protein sequence ID" value="MPM78372.1"/>
    <property type="molecule type" value="Genomic_DNA"/>
</dbReference>
<gene>
    <name evidence="2" type="ORF">SDC9_125383</name>
</gene>
<feature type="transmembrane region" description="Helical" evidence="1">
    <location>
        <begin position="70"/>
        <end position="86"/>
    </location>
</feature>